<evidence type="ECO:0000313" key="1">
    <source>
        <dbReference type="EMBL" id="PKU78258.1"/>
    </source>
</evidence>
<reference evidence="1 2" key="2">
    <citation type="journal article" date="2017" name="Nature">
        <title>The Apostasia genome and the evolution of orchids.</title>
        <authorList>
            <person name="Zhang G.Q."/>
            <person name="Liu K.W."/>
            <person name="Li Z."/>
            <person name="Lohaus R."/>
            <person name="Hsiao Y.Y."/>
            <person name="Niu S.C."/>
            <person name="Wang J.Y."/>
            <person name="Lin Y.C."/>
            <person name="Xu Q."/>
            <person name="Chen L.J."/>
            <person name="Yoshida K."/>
            <person name="Fujiwara S."/>
            <person name="Wang Z.W."/>
            <person name="Zhang Y.Q."/>
            <person name="Mitsuda N."/>
            <person name="Wang M."/>
            <person name="Liu G.H."/>
            <person name="Pecoraro L."/>
            <person name="Huang H.X."/>
            <person name="Xiao X.J."/>
            <person name="Lin M."/>
            <person name="Wu X.Y."/>
            <person name="Wu W.L."/>
            <person name="Chen Y.Y."/>
            <person name="Chang S.B."/>
            <person name="Sakamoto S."/>
            <person name="Ohme-Takagi M."/>
            <person name="Yagi M."/>
            <person name="Zeng S.J."/>
            <person name="Shen C.Y."/>
            <person name="Yeh C.M."/>
            <person name="Luo Y.B."/>
            <person name="Tsai W.C."/>
            <person name="Van de Peer Y."/>
            <person name="Liu Z.J."/>
        </authorList>
    </citation>
    <scope>NUCLEOTIDE SEQUENCE [LARGE SCALE GENOMIC DNA]</scope>
    <source>
        <tissue evidence="1">The whole plant</tissue>
    </source>
</reference>
<reference evidence="1 2" key="1">
    <citation type="journal article" date="2016" name="Sci. Rep.">
        <title>The Dendrobium catenatum Lindl. genome sequence provides insights into polysaccharide synthase, floral development and adaptive evolution.</title>
        <authorList>
            <person name="Zhang G.Q."/>
            <person name="Xu Q."/>
            <person name="Bian C."/>
            <person name="Tsai W.C."/>
            <person name="Yeh C.M."/>
            <person name="Liu K.W."/>
            <person name="Yoshida K."/>
            <person name="Zhang L.S."/>
            <person name="Chang S.B."/>
            <person name="Chen F."/>
            <person name="Shi Y."/>
            <person name="Su Y.Y."/>
            <person name="Zhang Y.Q."/>
            <person name="Chen L.J."/>
            <person name="Yin Y."/>
            <person name="Lin M."/>
            <person name="Huang H."/>
            <person name="Deng H."/>
            <person name="Wang Z.W."/>
            <person name="Zhu S.L."/>
            <person name="Zhao X."/>
            <person name="Deng C."/>
            <person name="Niu S.C."/>
            <person name="Huang J."/>
            <person name="Wang M."/>
            <person name="Liu G.H."/>
            <person name="Yang H.J."/>
            <person name="Xiao X.J."/>
            <person name="Hsiao Y.Y."/>
            <person name="Wu W.L."/>
            <person name="Chen Y.Y."/>
            <person name="Mitsuda N."/>
            <person name="Ohme-Takagi M."/>
            <person name="Luo Y.B."/>
            <person name="Van de Peer Y."/>
            <person name="Liu Z.J."/>
        </authorList>
    </citation>
    <scope>NUCLEOTIDE SEQUENCE [LARGE SCALE GENOMIC DNA]</scope>
    <source>
        <tissue evidence="1">The whole plant</tissue>
    </source>
</reference>
<dbReference type="EMBL" id="KZ502466">
    <property type="protein sequence ID" value="PKU78258.1"/>
    <property type="molecule type" value="Genomic_DNA"/>
</dbReference>
<name>A0A2I0WRG6_9ASPA</name>
<dbReference type="Proteomes" id="UP000233837">
    <property type="component" value="Unassembled WGS sequence"/>
</dbReference>
<sequence>MRARKRKKRGQEVKYEISLVTKLFFDHRLVTDYRRTYSRLPIVTGHSPDCQLLSDLRLDADLH</sequence>
<keyword evidence="2" id="KW-1185">Reference proteome</keyword>
<protein>
    <submittedName>
        <fullName evidence="1">Uncharacterized protein</fullName>
    </submittedName>
</protein>
<organism evidence="1 2">
    <name type="scientific">Dendrobium catenatum</name>
    <dbReference type="NCBI Taxonomy" id="906689"/>
    <lineage>
        <taxon>Eukaryota</taxon>
        <taxon>Viridiplantae</taxon>
        <taxon>Streptophyta</taxon>
        <taxon>Embryophyta</taxon>
        <taxon>Tracheophyta</taxon>
        <taxon>Spermatophyta</taxon>
        <taxon>Magnoliopsida</taxon>
        <taxon>Liliopsida</taxon>
        <taxon>Asparagales</taxon>
        <taxon>Orchidaceae</taxon>
        <taxon>Epidendroideae</taxon>
        <taxon>Malaxideae</taxon>
        <taxon>Dendrobiinae</taxon>
        <taxon>Dendrobium</taxon>
    </lineage>
</organism>
<accession>A0A2I0WRG6</accession>
<dbReference type="AlphaFoldDB" id="A0A2I0WRG6"/>
<evidence type="ECO:0000313" key="2">
    <source>
        <dbReference type="Proteomes" id="UP000233837"/>
    </source>
</evidence>
<gene>
    <name evidence="1" type="ORF">MA16_Dca025555</name>
</gene>
<proteinExistence type="predicted"/>